<evidence type="ECO:0000313" key="1">
    <source>
        <dbReference type="EMBL" id="CRK90912.1"/>
    </source>
</evidence>
<reference evidence="1 2" key="1">
    <citation type="submission" date="2015-04" db="EMBL/GenBank/DDBJ databases">
        <authorList>
            <person name="Syromyatnikov M.Y."/>
            <person name="Popov V.N."/>
        </authorList>
    </citation>
    <scope>NUCLEOTIDE SEQUENCE [LARGE SCALE GENOMIC DNA]</scope>
</reference>
<sequence length="138" mass="16413">MGNEKQSPKVTKHFLTKCEEKKAQPFASGYFSLFFRGKITANGKLSISELQFVENENGKYLKTYKLLILMKTEKEIFKRKIAFRVFSYCSQREERRDEMDNRFFSDVYSRKIGKEEEVHDFYGKRRKVTGHQFNGILI</sequence>
<dbReference type="Proteomes" id="UP000183832">
    <property type="component" value="Unassembled WGS sequence"/>
</dbReference>
<dbReference type="AlphaFoldDB" id="A0A1J1HS49"/>
<proteinExistence type="predicted"/>
<organism evidence="1 2">
    <name type="scientific">Clunio marinus</name>
    <dbReference type="NCBI Taxonomy" id="568069"/>
    <lineage>
        <taxon>Eukaryota</taxon>
        <taxon>Metazoa</taxon>
        <taxon>Ecdysozoa</taxon>
        <taxon>Arthropoda</taxon>
        <taxon>Hexapoda</taxon>
        <taxon>Insecta</taxon>
        <taxon>Pterygota</taxon>
        <taxon>Neoptera</taxon>
        <taxon>Endopterygota</taxon>
        <taxon>Diptera</taxon>
        <taxon>Nematocera</taxon>
        <taxon>Chironomoidea</taxon>
        <taxon>Chironomidae</taxon>
        <taxon>Clunio</taxon>
    </lineage>
</organism>
<accession>A0A1J1HS49</accession>
<gene>
    <name evidence="1" type="ORF">CLUMA_CG004601</name>
</gene>
<name>A0A1J1HS49_9DIPT</name>
<dbReference type="EMBL" id="CVRI01000020">
    <property type="protein sequence ID" value="CRK90912.1"/>
    <property type="molecule type" value="Genomic_DNA"/>
</dbReference>
<evidence type="ECO:0000313" key="2">
    <source>
        <dbReference type="Proteomes" id="UP000183832"/>
    </source>
</evidence>
<protein>
    <submittedName>
        <fullName evidence="1">CLUMA_CG004601, isoform A</fullName>
    </submittedName>
</protein>
<keyword evidence="2" id="KW-1185">Reference proteome</keyword>